<name>A0A0E9XTA7_ANGAN</name>
<proteinExistence type="predicted"/>
<organism evidence="1">
    <name type="scientific">Anguilla anguilla</name>
    <name type="common">European freshwater eel</name>
    <name type="synonym">Muraena anguilla</name>
    <dbReference type="NCBI Taxonomy" id="7936"/>
    <lineage>
        <taxon>Eukaryota</taxon>
        <taxon>Metazoa</taxon>
        <taxon>Chordata</taxon>
        <taxon>Craniata</taxon>
        <taxon>Vertebrata</taxon>
        <taxon>Euteleostomi</taxon>
        <taxon>Actinopterygii</taxon>
        <taxon>Neopterygii</taxon>
        <taxon>Teleostei</taxon>
        <taxon>Anguilliformes</taxon>
        <taxon>Anguillidae</taxon>
        <taxon>Anguilla</taxon>
    </lineage>
</organism>
<dbReference type="AlphaFoldDB" id="A0A0E9XTA7"/>
<reference evidence="1" key="1">
    <citation type="submission" date="2014-11" db="EMBL/GenBank/DDBJ databases">
        <authorList>
            <person name="Amaro Gonzalez C."/>
        </authorList>
    </citation>
    <scope>NUCLEOTIDE SEQUENCE</scope>
</reference>
<protein>
    <submittedName>
        <fullName evidence="1">Uncharacterized protein</fullName>
    </submittedName>
</protein>
<accession>A0A0E9XTA7</accession>
<evidence type="ECO:0000313" key="1">
    <source>
        <dbReference type="EMBL" id="JAI05968.1"/>
    </source>
</evidence>
<dbReference type="EMBL" id="GBXM01002610">
    <property type="protein sequence ID" value="JAI05968.1"/>
    <property type="molecule type" value="Transcribed_RNA"/>
</dbReference>
<sequence>MQMHLLQVGCTYFLSCIPAFQKVTKMVNIYLI</sequence>
<reference evidence="1" key="2">
    <citation type="journal article" date="2015" name="Fish Shellfish Immunol.">
        <title>Early steps in the European eel (Anguilla anguilla)-Vibrio vulnificus interaction in the gills: Role of the RtxA13 toxin.</title>
        <authorList>
            <person name="Callol A."/>
            <person name="Pajuelo D."/>
            <person name="Ebbesson L."/>
            <person name="Teles M."/>
            <person name="MacKenzie S."/>
            <person name="Amaro C."/>
        </authorList>
    </citation>
    <scope>NUCLEOTIDE SEQUENCE</scope>
</reference>